<accession>A0A165ESF8</accession>
<evidence type="ECO:0000313" key="2">
    <source>
        <dbReference type="EMBL" id="KZT55441.1"/>
    </source>
</evidence>
<reference evidence="2 3" key="1">
    <citation type="journal article" date="2016" name="Mol. Biol. Evol.">
        <title>Comparative Genomics of Early-Diverging Mushroom-Forming Fungi Provides Insights into the Origins of Lignocellulose Decay Capabilities.</title>
        <authorList>
            <person name="Nagy L.G."/>
            <person name="Riley R."/>
            <person name="Tritt A."/>
            <person name="Adam C."/>
            <person name="Daum C."/>
            <person name="Floudas D."/>
            <person name="Sun H."/>
            <person name="Yadav J.S."/>
            <person name="Pangilinan J."/>
            <person name="Larsson K.H."/>
            <person name="Matsuura K."/>
            <person name="Barry K."/>
            <person name="Labutti K."/>
            <person name="Kuo R."/>
            <person name="Ohm R.A."/>
            <person name="Bhattacharya S.S."/>
            <person name="Shirouzu T."/>
            <person name="Yoshinaga Y."/>
            <person name="Martin F.M."/>
            <person name="Grigoriev I.V."/>
            <person name="Hibbett D.S."/>
        </authorList>
    </citation>
    <scope>NUCLEOTIDE SEQUENCE [LARGE SCALE GENOMIC DNA]</scope>
    <source>
        <strain evidence="2 3">HHB12733</strain>
    </source>
</reference>
<evidence type="ECO:0000313" key="3">
    <source>
        <dbReference type="Proteomes" id="UP000076842"/>
    </source>
</evidence>
<keyword evidence="3" id="KW-1185">Reference proteome</keyword>
<feature type="compositionally biased region" description="Basic and acidic residues" evidence="1">
    <location>
        <begin position="1"/>
        <end position="28"/>
    </location>
</feature>
<organism evidence="2 3">
    <name type="scientific">Calocera cornea HHB12733</name>
    <dbReference type="NCBI Taxonomy" id="1353952"/>
    <lineage>
        <taxon>Eukaryota</taxon>
        <taxon>Fungi</taxon>
        <taxon>Dikarya</taxon>
        <taxon>Basidiomycota</taxon>
        <taxon>Agaricomycotina</taxon>
        <taxon>Dacrymycetes</taxon>
        <taxon>Dacrymycetales</taxon>
        <taxon>Dacrymycetaceae</taxon>
        <taxon>Calocera</taxon>
    </lineage>
</organism>
<dbReference type="EMBL" id="KV423995">
    <property type="protein sequence ID" value="KZT55441.1"/>
    <property type="molecule type" value="Genomic_DNA"/>
</dbReference>
<dbReference type="AlphaFoldDB" id="A0A165ESF8"/>
<protein>
    <submittedName>
        <fullName evidence="2">Uncharacterized protein</fullName>
    </submittedName>
</protein>
<gene>
    <name evidence="2" type="ORF">CALCODRAFT_484812</name>
</gene>
<feature type="region of interest" description="Disordered" evidence="1">
    <location>
        <begin position="141"/>
        <end position="162"/>
    </location>
</feature>
<name>A0A165ESF8_9BASI</name>
<dbReference type="Proteomes" id="UP000076842">
    <property type="component" value="Unassembled WGS sequence"/>
</dbReference>
<evidence type="ECO:0000256" key="1">
    <source>
        <dbReference type="SAM" id="MobiDB-lite"/>
    </source>
</evidence>
<feature type="region of interest" description="Disordered" evidence="1">
    <location>
        <begin position="1"/>
        <end position="71"/>
    </location>
</feature>
<proteinExistence type="predicted"/>
<dbReference type="InParanoid" id="A0A165ESF8"/>
<sequence>MPRKVTREDSGVTKDPYLDFHQRLRTRSDSASLPPLTPSDMSTSPPRAPSPKSNKRSHNDDENPPQPALKRVKAEIHDNTISLLDDDDVEDAPPIAHVKQEQGIPAAASGSALARLRRIHEDVRVDAVIRTFMLMELEQRLEESEREVDQLKAKADAKEAENKRLREQLRQIAQRAAPSGS</sequence>